<sequence>MDVVERTEVAERAVHTRPKRSRTGCLTCRTRRRKCDENKPTCQNCISKGFECRYAAAFQILGKNNFTAQVKTNVKYTNVRFISTGEEPDEQPQSDSGDINEVRTVASPQVDSQSPATRIERLKSPFVGSSDLDGLSPSAARYAFALRGLLALGHSNPPDAQSNLANDNLGEELSSIPPSLDNDVNVTESEFDGFLKNPSTNQVVTGWQASNYPSATDYSELPSDRALDLLKRYRYDIAPWLDMCDMDHCFGCEVLHLAKESELIRFGILAVADACSNPSISQDSSLAFFADIFRQRNTNNESMSYMVFDVLTVARDALSDMSSLWIQEEKAAFRKDLLDVLLEQVESGQIPSSCFWVLTRLQLSFALLSPSLTRIATPLPFTSMRSHHMELNKSRIFNIAHEAITICVDAVMFSQGDDDRFLQKRYGANRVEIWKILVQYCEQWYTHRPESFQAIVELYPSDGRRSDDEFPTIIFTGGAAILANQLLHTAMMLLLRNKPRFLERTNPVSQFMSPIWHIHRICGIAVNNDRRECWDPSLVASLLLVARITTHKSQHDAIVHTLEGVQEFTGWNIHYHIDRLRNEWQAAHS</sequence>
<dbReference type="GO" id="GO:0008270">
    <property type="term" value="F:zinc ion binding"/>
    <property type="evidence" value="ECO:0007669"/>
    <property type="project" value="InterPro"/>
</dbReference>
<dbReference type="PROSITE" id="PS50048">
    <property type="entry name" value="ZN2_CY6_FUNGAL_2"/>
    <property type="match status" value="1"/>
</dbReference>
<dbReference type="InterPro" id="IPR036864">
    <property type="entry name" value="Zn2-C6_fun-type_DNA-bd_sf"/>
</dbReference>
<dbReference type="GO" id="GO:0005634">
    <property type="term" value="C:nucleus"/>
    <property type="evidence" value="ECO:0007669"/>
    <property type="project" value="TreeGrafter"/>
</dbReference>
<accession>A0A2T2NIH9</accession>
<dbReference type="PROSITE" id="PS00463">
    <property type="entry name" value="ZN2_CY6_FUNGAL_1"/>
    <property type="match status" value="1"/>
</dbReference>
<reference evidence="4 5" key="1">
    <citation type="journal article" date="2018" name="Front. Microbiol.">
        <title>Genome-Wide Analysis of Corynespora cassiicola Leaf Fall Disease Putative Effectors.</title>
        <authorList>
            <person name="Lopez D."/>
            <person name="Ribeiro S."/>
            <person name="Label P."/>
            <person name="Fumanal B."/>
            <person name="Venisse J.S."/>
            <person name="Kohler A."/>
            <person name="de Oliveira R.R."/>
            <person name="Labutti K."/>
            <person name="Lipzen A."/>
            <person name="Lail K."/>
            <person name="Bauer D."/>
            <person name="Ohm R.A."/>
            <person name="Barry K.W."/>
            <person name="Spatafora J."/>
            <person name="Grigoriev I.V."/>
            <person name="Martin F.M."/>
            <person name="Pujade-Renaud V."/>
        </authorList>
    </citation>
    <scope>NUCLEOTIDE SEQUENCE [LARGE SCALE GENOMIC DNA]</scope>
    <source>
        <strain evidence="4 5">Philippines</strain>
    </source>
</reference>
<dbReference type="SUPFAM" id="SSF57701">
    <property type="entry name" value="Zn2/Cys6 DNA-binding domain"/>
    <property type="match status" value="1"/>
</dbReference>
<evidence type="ECO:0000313" key="5">
    <source>
        <dbReference type="Proteomes" id="UP000240883"/>
    </source>
</evidence>
<dbReference type="GO" id="GO:0000981">
    <property type="term" value="F:DNA-binding transcription factor activity, RNA polymerase II-specific"/>
    <property type="evidence" value="ECO:0007669"/>
    <property type="project" value="InterPro"/>
</dbReference>
<dbReference type="GO" id="GO:0000976">
    <property type="term" value="F:transcription cis-regulatory region binding"/>
    <property type="evidence" value="ECO:0007669"/>
    <property type="project" value="TreeGrafter"/>
</dbReference>
<dbReference type="GO" id="GO:0045944">
    <property type="term" value="P:positive regulation of transcription by RNA polymerase II"/>
    <property type="evidence" value="ECO:0007669"/>
    <property type="project" value="TreeGrafter"/>
</dbReference>
<dbReference type="Gene3D" id="4.10.240.10">
    <property type="entry name" value="Zn(2)-C6 fungal-type DNA-binding domain"/>
    <property type="match status" value="1"/>
</dbReference>
<keyword evidence="1" id="KW-0539">Nucleus</keyword>
<feature type="domain" description="Zn(2)-C6 fungal-type" evidence="3">
    <location>
        <begin position="24"/>
        <end position="54"/>
    </location>
</feature>
<organism evidence="4 5">
    <name type="scientific">Corynespora cassiicola Philippines</name>
    <dbReference type="NCBI Taxonomy" id="1448308"/>
    <lineage>
        <taxon>Eukaryota</taxon>
        <taxon>Fungi</taxon>
        <taxon>Dikarya</taxon>
        <taxon>Ascomycota</taxon>
        <taxon>Pezizomycotina</taxon>
        <taxon>Dothideomycetes</taxon>
        <taxon>Pleosporomycetidae</taxon>
        <taxon>Pleosporales</taxon>
        <taxon>Corynesporascaceae</taxon>
        <taxon>Corynespora</taxon>
    </lineage>
</organism>
<dbReference type="AlphaFoldDB" id="A0A2T2NIH9"/>
<feature type="region of interest" description="Disordered" evidence="2">
    <location>
        <begin position="84"/>
        <end position="118"/>
    </location>
</feature>
<evidence type="ECO:0000256" key="1">
    <source>
        <dbReference type="ARBA" id="ARBA00023242"/>
    </source>
</evidence>
<dbReference type="OrthoDB" id="4475584at2759"/>
<gene>
    <name evidence="4" type="ORF">BS50DRAFT_53845</name>
</gene>
<dbReference type="InterPro" id="IPR001138">
    <property type="entry name" value="Zn2Cys6_DnaBD"/>
</dbReference>
<dbReference type="Pfam" id="PF00172">
    <property type="entry name" value="Zn_clus"/>
    <property type="match status" value="1"/>
</dbReference>
<evidence type="ECO:0000259" key="3">
    <source>
        <dbReference type="PROSITE" id="PS50048"/>
    </source>
</evidence>
<evidence type="ECO:0000256" key="2">
    <source>
        <dbReference type="SAM" id="MobiDB-lite"/>
    </source>
</evidence>
<keyword evidence="5" id="KW-1185">Reference proteome</keyword>
<proteinExistence type="predicted"/>
<dbReference type="CDD" id="cd00067">
    <property type="entry name" value="GAL4"/>
    <property type="match status" value="1"/>
</dbReference>
<dbReference type="Proteomes" id="UP000240883">
    <property type="component" value="Unassembled WGS sequence"/>
</dbReference>
<dbReference type="EMBL" id="KZ678137">
    <property type="protein sequence ID" value="PSN65241.1"/>
    <property type="molecule type" value="Genomic_DNA"/>
</dbReference>
<dbReference type="PANTHER" id="PTHR37534:SF9">
    <property type="entry name" value="ZN(II)2CYS6 TRANSCRIPTION FACTOR (EUROFUNG)"/>
    <property type="match status" value="1"/>
</dbReference>
<feature type="compositionally biased region" description="Polar residues" evidence="2">
    <location>
        <begin position="106"/>
        <end position="116"/>
    </location>
</feature>
<name>A0A2T2NIH9_CORCC</name>
<dbReference type="SMART" id="SM00066">
    <property type="entry name" value="GAL4"/>
    <property type="match status" value="1"/>
</dbReference>
<evidence type="ECO:0000313" key="4">
    <source>
        <dbReference type="EMBL" id="PSN65241.1"/>
    </source>
</evidence>
<protein>
    <recommendedName>
        <fullName evidence="3">Zn(2)-C6 fungal-type domain-containing protein</fullName>
    </recommendedName>
</protein>
<dbReference type="PANTHER" id="PTHR37534">
    <property type="entry name" value="TRANSCRIPTIONAL ACTIVATOR PROTEIN UGA3"/>
    <property type="match status" value="1"/>
</dbReference>